<protein>
    <submittedName>
        <fullName evidence="2">DUF4158 domain-containing protein</fullName>
    </submittedName>
</protein>
<dbReference type="Proteomes" id="UP001612928">
    <property type="component" value="Unassembled WGS sequence"/>
</dbReference>
<comment type="caution">
    <text evidence="2">The sequence shown here is derived from an EMBL/GenBank/DDBJ whole genome shotgun (WGS) entry which is preliminary data.</text>
</comment>
<dbReference type="RefSeq" id="WP_397025393.1">
    <property type="nucleotide sequence ID" value="NZ_JBITMB010000010.1"/>
</dbReference>
<feature type="domain" description="DUF4158" evidence="1">
    <location>
        <begin position="2"/>
        <end position="59"/>
    </location>
</feature>
<gene>
    <name evidence="2" type="ORF">ACIBP5_33585</name>
</gene>
<dbReference type="EMBL" id="JBITMB010000010">
    <property type="protein sequence ID" value="MFI7444929.1"/>
    <property type="molecule type" value="Genomic_DNA"/>
</dbReference>
<accession>A0ABW8ADT6</accession>
<reference evidence="2 3" key="1">
    <citation type="submission" date="2024-10" db="EMBL/GenBank/DDBJ databases">
        <title>The Natural Products Discovery Center: Release of the First 8490 Sequenced Strains for Exploring Actinobacteria Biosynthetic Diversity.</title>
        <authorList>
            <person name="Kalkreuter E."/>
            <person name="Kautsar S.A."/>
            <person name="Yang D."/>
            <person name="Bader C.D."/>
            <person name="Teijaro C.N."/>
            <person name="Fluegel L."/>
            <person name="Davis C.M."/>
            <person name="Simpson J.R."/>
            <person name="Lauterbach L."/>
            <person name="Steele A.D."/>
            <person name="Gui C."/>
            <person name="Meng S."/>
            <person name="Li G."/>
            <person name="Viehrig K."/>
            <person name="Ye F."/>
            <person name="Su P."/>
            <person name="Kiefer A.F."/>
            <person name="Nichols A."/>
            <person name="Cepeda A.J."/>
            <person name="Yan W."/>
            <person name="Fan B."/>
            <person name="Jiang Y."/>
            <person name="Adhikari A."/>
            <person name="Zheng C.-J."/>
            <person name="Schuster L."/>
            <person name="Cowan T.M."/>
            <person name="Smanski M.J."/>
            <person name="Chevrette M.G."/>
            <person name="De Carvalho L.P.S."/>
            <person name="Shen B."/>
        </authorList>
    </citation>
    <scope>NUCLEOTIDE SEQUENCE [LARGE SCALE GENOMIC DNA]</scope>
    <source>
        <strain evidence="2 3">NPDC049503</strain>
    </source>
</reference>
<sequence length="111" mass="12807">MGFRDFGSCESEVRQYVAARVWASVEGPRALFDRARVHMLRERILLPGMTVLVRLVGEVRRAENERLHALLSGGCRPRCAPRWWGCWRCRTASAARSWSGCRRRRPRPRAG</sequence>
<proteinExistence type="predicted"/>
<dbReference type="InterPro" id="IPR025296">
    <property type="entry name" value="DUF4158"/>
</dbReference>
<dbReference type="Pfam" id="PF13700">
    <property type="entry name" value="DUF4158"/>
    <property type="match status" value="1"/>
</dbReference>
<organism evidence="2 3">
    <name type="scientific">Nonomuraea indica</name>
    <dbReference type="NCBI Taxonomy" id="1581193"/>
    <lineage>
        <taxon>Bacteria</taxon>
        <taxon>Bacillati</taxon>
        <taxon>Actinomycetota</taxon>
        <taxon>Actinomycetes</taxon>
        <taxon>Streptosporangiales</taxon>
        <taxon>Streptosporangiaceae</taxon>
        <taxon>Nonomuraea</taxon>
    </lineage>
</organism>
<name>A0ABW8ADT6_9ACTN</name>
<keyword evidence="3" id="KW-1185">Reference proteome</keyword>
<evidence type="ECO:0000313" key="2">
    <source>
        <dbReference type="EMBL" id="MFI7444929.1"/>
    </source>
</evidence>
<evidence type="ECO:0000313" key="3">
    <source>
        <dbReference type="Proteomes" id="UP001612928"/>
    </source>
</evidence>
<evidence type="ECO:0000259" key="1">
    <source>
        <dbReference type="Pfam" id="PF13700"/>
    </source>
</evidence>